<dbReference type="HOGENOM" id="CLU_023205_1_1_1"/>
<evidence type="ECO:0000259" key="3">
    <source>
        <dbReference type="Pfam" id="PF00248"/>
    </source>
</evidence>
<dbReference type="InterPro" id="IPR020471">
    <property type="entry name" value="AKR"/>
</dbReference>
<dbReference type="Pfam" id="PF00248">
    <property type="entry name" value="Aldo_ket_red"/>
    <property type="match status" value="1"/>
</dbReference>
<dbReference type="Gene3D" id="3.20.20.100">
    <property type="entry name" value="NADP-dependent oxidoreductase domain"/>
    <property type="match status" value="1"/>
</dbReference>
<dbReference type="CDD" id="cd19075">
    <property type="entry name" value="AKR_AKR7A1-5"/>
    <property type="match status" value="1"/>
</dbReference>
<dbReference type="RefSeq" id="XP_016254053.1">
    <property type="nucleotide sequence ID" value="XM_016387125.1"/>
</dbReference>
<dbReference type="PANTHER" id="PTHR43364:SF4">
    <property type="entry name" value="NAD(P)-LINKED OXIDOREDUCTASE SUPERFAMILY PROTEIN"/>
    <property type="match status" value="1"/>
</dbReference>
<dbReference type="OrthoDB" id="48988at2759"/>
<keyword evidence="5" id="KW-1185">Reference proteome</keyword>
<dbReference type="PRINTS" id="PR00069">
    <property type="entry name" value="ALDKETRDTASE"/>
</dbReference>
<evidence type="ECO:0000313" key="4">
    <source>
        <dbReference type="EMBL" id="KIW33837.1"/>
    </source>
</evidence>
<dbReference type="VEuPathDB" id="FungiDB:PV07_00656"/>
<dbReference type="AlphaFoldDB" id="A0A0D2B873"/>
<evidence type="ECO:0000256" key="1">
    <source>
        <dbReference type="ARBA" id="ARBA00023002"/>
    </source>
</evidence>
<organism evidence="4 5">
    <name type="scientific">Cladophialophora immunda</name>
    <dbReference type="NCBI Taxonomy" id="569365"/>
    <lineage>
        <taxon>Eukaryota</taxon>
        <taxon>Fungi</taxon>
        <taxon>Dikarya</taxon>
        <taxon>Ascomycota</taxon>
        <taxon>Pezizomycotina</taxon>
        <taxon>Eurotiomycetes</taxon>
        <taxon>Chaetothyriomycetidae</taxon>
        <taxon>Chaetothyriales</taxon>
        <taxon>Herpotrichiellaceae</taxon>
        <taxon>Cladophialophora</taxon>
    </lineage>
</organism>
<dbReference type="SUPFAM" id="SSF51430">
    <property type="entry name" value="NAD(P)-linked oxidoreductase"/>
    <property type="match status" value="1"/>
</dbReference>
<dbReference type="PANTHER" id="PTHR43364">
    <property type="entry name" value="NADH-SPECIFIC METHYLGLYOXAL REDUCTASE-RELATED"/>
    <property type="match status" value="1"/>
</dbReference>
<evidence type="ECO:0000313" key="5">
    <source>
        <dbReference type="Proteomes" id="UP000054466"/>
    </source>
</evidence>
<feature type="domain" description="NADP-dependent oxidoreductase" evidence="3">
    <location>
        <begin position="8"/>
        <end position="306"/>
    </location>
</feature>
<keyword evidence="1" id="KW-0560">Oxidoreductase</keyword>
<dbReference type="InterPro" id="IPR050523">
    <property type="entry name" value="AKR_Detox_Biosynth"/>
</dbReference>
<dbReference type="GeneID" id="27339850"/>
<evidence type="ECO:0000256" key="2">
    <source>
        <dbReference type="ARBA" id="ARBA00038157"/>
    </source>
</evidence>
<dbReference type="InterPro" id="IPR036812">
    <property type="entry name" value="NAD(P)_OxRdtase_dom_sf"/>
</dbReference>
<sequence>MSGSTPVKIVYGSEPLANGPPFDNHAYLAEVYEILQKHEVTEIDSSQIYGESEAMLGATKAGETFTLDTKWLGGGQPGWATKENIVNSAKESLKKLGVEQVDIFYIHLPDPQTPIADTLAGVQEVYQLGLFKRFGLCNYVPDDVRQIYNHCKEMDYVLPTVYQGIYSAVARRSETALFPTLKELGILFYAYSPLAGGFLAKTPEEVARGAGRFNDAAYGGMYKQWFVKPAYLEALKEWGAIASEEGCSRVELGYRWVVYHSPLAQTARNGMIVGARSKEQLEQALGGIAKGRVSDKACEAIDGIWEKVQNDAP</sequence>
<dbReference type="GO" id="GO:0016491">
    <property type="term" value="F:oxidoreductase activity"/>
    <property type="evidence" value="ECO:0007669"/>
    <property type="project" value="UniProtKB-KW"/>
</dbReference>
<dbReference type="Proteomes" id="UP000054466">
    <property type="component" value="Unassembled WGS sequence"/>
</dbReference>
<protein>
    <recommendedName>
        <fullName evidence="3">NADP-dependent oxidoreductase domain-containing protein</fullName>
    </recommendedName>
</protein>
<dbReference type="STRING" id="569365.A0A0D2B873"/>
<proteinExistence type="inferred from homology"/>
<dbReference type="EMBL" id="KN847040">
    <property type="protein sequence ID" value="KIW33837.1"/>
    <property type="molecule type" value="Genomic_DNA"/>
</dbReference>
<comment type="similarity">
    <text evidence="2">Belongs to the aldo/keto reductase family. Aldo/keto reductase 2 subfamily.</text>
</comment>
<gene>
    <name evidence="4" type="ORF">PV07_00656</name>
</gene>
<dbReference type="InterPro" id="IPR023210">
    <property type="entry name" value="NADP_OxRdtase_dom"/>
</dbReference>
<name>A0A0D2B873_9EURO</name>
<accession>A0A0D2B873</accession>
<reference evidence="4 5" key="1">
    <citation type="submission" date="2015-01" db="EMBL/GenBank/DDBJ databases">
        <title>The Genome Sequence of Cladophialophora immunda CBS83496.</title>
        <authorList>
            <consortium name="The Broad Institute Genomics Platform"/>
            <person name="Cuomo C."/>
            <person name="de Hoog S."/>
            <person name="Gorbushina A."/>
            <person name="Stielow B."/>
            <person name="Teixiera M."/>
            <person name="Abouelleil A."/>
            <person name="Chapman S.B."/>
            <person name="Priest M."/>
            <person name="Young S.K."/>
            <person name="Wortman J."/>
            <person name="Nusbaum C."/>
            <person name="Birren B."/>
        </authorList>
    </citation>
    <scope>NUCLEOTIDE SEQUENCE [LARGE SCALE GENOMIC DNA]</scope>
    <source>
        <strain evidence="4 5">CBS 83496</strain>
    </source>
</reference>